<dbReference type="SUPFAM" id="SSF55729">
    <property type="entry name" value="Acyl-CoA N-acyltransferases (Nat)"/>
    <property type="match status" value="1"/>
</dbReference>
<dbReference type="EC" id="2.3.-.-" evidence="2"/>
<dbReference type="InterPro" id="IPR016181">
    <property type="entry name" value="Acyl_CoA_acyltransferase"/>
</dbReference>
<dbReference type="InterPro" id="IPR000182">
    <property type="entry name" value="GNAT_dom"/>
</dbReference>
<dbReference type="EMBL" id="JBHLTP010000013">
    <property type="protein sequence ID" value="MFC0525567.1"/>
    <property type="molecule type" value="Genomic_DNA"/>
</dbReference>
<dbReference type="RefSeq" id="WP_377350972.1">
    <property type="nucleotide sequence ID" value="NZ_JBHLTP010000013.1"/>
</dbReference>
<dbReference type="Pfam" id="PF00583">
    <property type="entry name" value="Acetyltransf_1"/>
    <property type="match status" value="1"/>
</dbReference>
<evidence type="ECO:0000313" key="3">
    <source>
        <dbReference type="Proteomes" id="UP001589836"/>
    </source>
</evidence>
<dbReference type="PROSITE" id="PS51186">
    <property type="entry name" value="GNAT"/>
    <property type="match status" value="1"/>
</dbReference>
<keyword evidence="2" id="KW-0012">Acyltransferase</keyword>
<name>A0ABV6LT26_9BACI</name>
<organism evidence="2 3">
    <name type="scientific">Pontibacillus salicampi</name>
    <dbReference type="NCBI Taxonomy" id="1449801"/>
    <lineage>
        <taxon>Bacteria</taxon>
        <taxon>Bacillati</taxon>
        <taxon>Bacillota</taxon>
        <taxon>Bacilli</taxon>
        <taxon>Bacillales</taxon>
        <taxon>Bacillaceae</taxon>
        <taxon>Pontibacillus</taxon>
    </lineage>
</organism>
<sequence>MDGKKLLEVFHKELRAEAVTPGYIREDTGEVVRHVSQHKERGFILDSRITMQNAAAVIQKQIDFFQERGEPFEWKVYSYDKPDNLVELLEAHGFITEEEEALMVIDHTNKDLSSGFQIAVKELVTQEEIQSLIALEEEIWGTSHQELGRRLWRDKQEHPDSLFLYGVWEGGALVSGAWMYLEQNSSFASLWGGSTLPEFRKKGYYTALLAARAQKAAEQGYPYLMVDASPMSRPILERNGFQCLAYSYECQSPE</sequence>
<evidence type="ECO:0000259" key="1">
    <source>
        <dbReference type="PROSITE" id="PS51186"/>
    </source>
</evidence>
<protein>
    <submittedName>
        <fullName evidence="2">GNAT family N-acetyltransferase</fullName>
        <ecNumber evidence="2">2.3.-.-</ecNumber>
    </submittedName>
</protein>
<dbReference type="Proteomes" id="UP001589836">
    <property type="component" value="Unassembled WGS sequence"/>
</dbReference>
<proteinExistence type="predicted"/>
<dbReference type="Gene3D" id="3.40.630.30">
    <property type="match status" value="1"/>
</dbReference>
<dbReference type="CDD" id="cd04301">
    <property type="entry name" value="NAT_SF"/>
    <property type="match status" value="1"/>
</dbReference>
<accession>A0ABV6LT26</accession>
<reference evidence="2 3" key="1">
    <citation type="submission" date="2024-09" db="EMBL/GenBank/DDBJ databases">
        <authorList>
            <person name="Sun Q."/>
            <person name="Mori K."/>
        </authorList>
    </citation>
    <scope>NUCLEOTIDE SEQUENCE [LARGE SCALE GENOMIC DNA]</scope>
    <source>
        <strain evidence="2 3">NCAIM B.02529</strain>
    </source>
</reference>
<gene>
    <name evidence="2" type="ORF">ACFFGV_18445</name>
</gene>
<dbReference type="GO" id="GO:0016746">
    <property type="term" value="F:acyltransferase activity"/>
    <property type="evidence" value="ECO:0007669"/>
    <property type="project" value="UniProtKB-KW"/>
</dbReference>
<comment type="caution">
    <text evidence="2">The sequence shown here is derived from an EMBL/GenBank/DDBJ whole genome shotgun (WGS) entry which is preliminary data.</text>
</comment>
<evidence type="ECO:0000313" key="2">
    <source>
        <dbReference type="EMBL" id="MFC0525567.1"/>
    </source>
</evidence>
<feature type="domain" description="N-acetyltransferase" evidence="1">
    <location>
        <begin position="118"/>
        <end position="254"/>
    </location>
</feature>
<keyword evidence="3" id="KW-1185">Reference proteome</keyword>
<keyword evidence="2" id="KW-0808">Transferase</keyword>